<dbReference type="InterPro" id="IPR015943">
    <property type="entry name" value="WD40/YVTN_repeat-like_dom_sf"/>
</dbReference>
<evidence type="ECO:0000256" key="9">
    <source>
        <dbReference type="PROSITE-ProRule" id="PRU00221"/>
    </source>
</evidence>
<dbReference type="SUPFAM" id="SSF50978">
    <property type="entry name" value="WD40 repeat-like"/>
    <property type="match status" value="1"/>
</dbReference>
<comment type="similarity">
    <text evidence="3 10">Belongs to the WD repeat LST8 family.</text>
</comment>
<evidence type="ECO:0000256" key="3">
    <source>
        <dbReference type="ARBA" id="ARBA00009890"/>
    </source>
</evidence>
<protein>
    <recommendedName>
        <fullName evidence="10">Target of rapamycin complex subunit lst8</fullName>
        <shortName evidence="10">TORC subunit lst8</shortName>
    </recommendedName>
</protein>
<dbReference type="GO" id="GO:0051897">
    <property type="term" value="P:positive regulation of phosphatidylinositol 3-kinase/protein kinase B signal transduction"/>
    <property type="evidence" value="ECO:0007669"/>
    <property type="project" value="UniProtKB-ARBA"/>
</dbReference>
<keyword evidence="5 10" id="KW-0963">Cytoplasm</keyword>
<dbReference type="CDD" id="cd00200">
    <property type="entry name" value="WD40"/>
    <property type="match status" value="1"/>
</dbReference>
<dbReference type="GO" id="GO:0005634">
    <property type="term" value="C:nucleus"/>
    <property type="evidence" value="ECO:0007669"/>
    <property type="project" value="UniProtKB-SubCell"/>
</dbReference>
<evidence type="ECO:0000256" key="2">
    <source>
        <dbReference type="ARBA" id="ARBA00004496"/>
    </source>
</evidence>
<dbReference type="GO" id="GO:0038203">
    <property type="term" value="P:TORC2 signaling"/>
    <property type="evidence" value="ECO:0007669"/>
    <property type="project" value="UniProtKB-ARBA"/>
</dbReference>
<dbReference type="GO" id="GO:0031932">
    <property type="term" value="C:TORC2 complex"/>
    <property type="evidence" value="ECO:0007669"/>
    <property type="project" value="UniProtKB-UniRule"/>
</dbReference>
<dbReference type="Pfam" id="PF00400">
    <property type="entry name" value="WD40"/>
    <property type="match status" value="3"/>
</dbReference>
<keyword evidence="6 9" id="KW-0853">WD repeat</keyword>
<dbReference type="InterPro" id="IPR020472">
    <property type="entry name" value="WD40_PAC1"/>
</dbReference>
<dbReference type="Pfam" id="PF16755">
    <property type="entry name" value="Beta-prop_NUP159_NUP214"/>
    <property type="match status" value="1"/>
</dbReference>
<dbReference type="GO" id="GO:0031931">
    <property type="term" value="C:TORC1 complex"/>
    <property type="evidence" value="ECO:0007669"/>
    <property type="project" value="UniProtKB-UniRule"/>
</dbReference>
<proteinExistence type="inferred from homology"/>
<feature type="repeat" description="WD" evidence="9">
    <location>
        <begin position="75"/>
        <end position="109"/>
    </location>
</feature>
<dbReference type="InterPro" id="IPR037588">
    <property type="entry name" value="MLST8"/>
</dbReference>
<dbReference type="PRINTS" id="PR00320">
    <property type="entry name" value="GPROTEINBRPT"/>
</dbReference>
<dbReference type="GO" id="GO:0032535">
    <property type="term" value="P:regulation of cellular component size"/>
    <property type="evidence" value="ECO:0007669"/>
    <property type="project" value="UniProtKB-ARBA"/>
</dbReference>
<dbReference type="AlphaFoldDB" id="A0A1J1IQQ6"/>
<evidence type="ECO:0000256" key="4">
    <source>
        <dbReference type="ARBA" id="ARBA00022448"/>
    </source>
</evidence>
<sequence length="314" mass="35309">MNTSQMSMNEPILATGGYDHTIKIWSPHSATSVKTLQHSDSQVNALAVKNFLAAGGFQSIRLYDLNSSTNPIINFEGVSKNVTAVGFQEDGRFMYTGSEDCRVRIWDLNCHQPVCKRMFDCLTPVNSVCLHPNQIEVAISTSSGSIYIWDIKSDNNEQLLPEMNSSLNCIDISSNGKYLAAISNKGSAYIWDLYNEGKDQLTKIIPKLKFLAQTRYGLKCKFSPDSTLFVTTGGDGTARVYRTDDDFQLYREIKIDKFWIWDVVFSSDSKYLFAASSDGTARLWKIETKTIEREYLGHSKALTAIAFRDEFVKA</sequence>
<dbReference type="InterPro" id="IPR039462">
    <property type="entry name" value="Nup159/Nup146_N"/>
</dbReference>
<dbReference type="STRING" id="568069.A0A1J1IQQ6"/>
<dbReference type="PROSITE" id="PS50082">
    <property type="entry name" value="WD_REPEATS_2"/>
    <property type="match status" value="3"/>
</dbReference>
<evidence type="ECO:0000313" key="13">
    <source>
        <dbReference type="Proteomes" id="UP000183832"/>
    </source>
</evidence>
<feature type="domain" description="Nucleoporin Nup159/Nup146 N-terminal" evidence="11">
    <location>
        <begin position="73"/>
        <end position="201"/>
    </location>
</feature>
<dbReference type="GO" id="GO:0032956">
    <property type="term" value="P:regulation of actin cytoskeleton organization"/>
    <property type="evidence" value="ECO:0007669"/>
    <property type="project" value="TreeGrafter"/>
</dbReference>
<organism evidence="12 13">
    <name type="scientific">Clunio marinus</name>
    <dbReference type="NCBI Taxonomy" id="568069"/>
    <lineage>
        <taxon>Eukaryota</taxon>
        <taxon>Metazoa</taxon>
        <taxon>Ecdysozoa</taxon>
        <taxon>Arthropoda</taxon>
        <taxon>Hexapoda</taxon>
        <taxon>Insecta</taxon>
        <taxon>Pterygota</taxon>
        <taxon>Neoptera</taxon>
        <taxon>Endopterygota</taxon>
        <taxon>Diptera</taxon>
        <taxon>Nematocera</taxon>
        <taxon>Chironomoidea</taxon>
        <taxon>Chironomidae</taxon>
        <taxon>Clunio</taxon>
    </lineage>
</organism>
<dbReference type="InterPro" id="IPR019775">
    <property type="entry name" value="WD40_repeat_CS"/>
</dbReference>
<keyword evidence="4" id="KW-0813">Transport</keyword>
<feature type="repeat" description="WD" evidence="9">
    <location>
        <begin position="1"/>
        <end position="35"/>
    </location>
</feature>
<comment type="function">
    <text evidence="10">Subunit of TORC1 and TORC2, which regulate cell growth and survival in response to nutrient and hormonal signals.</text>
</comment>
<dbReference type="SMART" id="SM00320">
    <property type="entry name" value="WD40"/>
    <property type="match status" value="6"/>
</dbReference>
<evidence type="ECO:0000256" key="8">
    <source>
        <dbReference type="ARBA" id="ARBA00023242"/>
    </source>
</evidence>
<dbReference type="Proteomes" id="UP000183832">
    <property type="component" value="Unassembled WGS sequence"/>
</dbReference>
<keyword evidence="8" id="KW-0539">Nucleus</keyword>
<dbReference type="PANTHER" id="PTHR19842:SF0">
    <property type="entry name" value="TARGET OF RAPAMYCIN COMPLEX SUBUNIT LST8"/>
    <property type="match status" value="1"/>
</dbReference>
<gene>
    <name evidence="12" type="primary">putative Protein LST8 homolog</name>
    <name evidence="12" type="ORF">CLUMA_CG015843</name>
</gene>
<dbReference type="PROSITE" id="PS50294">
    <property type="entry name" value="WD_REPEATS_REGION"/>
    <property type="match status" value="1"/>
</dbReference>
<keyword evidence="7 10" id="KW-0677">Repeat</keyword>
<dbReference type="EMBL" id="CVRI01000058">
    <property type="protein sequence ID" value="CRL02559.1"/>
    <property type="molecule type" value="Genomic_DNA"/>
</dbReference>
<name>A0A1J1IQQ6_9DIPT</name>
<keyword evidence="13" id="KW-1185">Reference proteome</keyword>
<feature type="repeat" description="WD" evidence="9">
    <location>
        <begin position="260"/>
        <end position="294"/>
    </location>
</feature>
<evidence type="ECO:0000313" key="12">
    <source>
        <dbReference type="EMBL" id="CRL02559.1"/>
    </source>
</evidence>
<dbReference type="PANTHER" id="PTHR19842">
    <property type="entry name" value="G BETA-LIKE PROTEIN GBL"/>
    <property type="match status" value="1"/>
</dbReference>
<reference evidence="12 13" key="1">
    <citation type="submission" date="2015-04" db="EMBL/GenBank/DDBJ databases">
        <authorList>
            <person name="Syromyatnikov M.Y."/>
            <person name="Popov V.N."/>
        </authorList>
    </citation>
    <scope>NUCLEOTIDE SEQUENCE [LARGE SCALE GENOMIC DNA]</scope>
</reference>
<dbReference type="PROSITE" id="PS00678">
    <property type="entry name" value="WD_REPEATS_1"/>
    <property type="match status" value="1"/>
</dbReference>
<dbReference type="Gene3D" id="2.130.10.10">
    <property type="entry name" value="YVTN repeat-like/Quinoprotein amine dehydrogenase"/>
    <property type="match status" value="1"/>
</dbReference>
<dbReference type="InterPro" id="IPR036322">
    <property type="entry name" value="WD40_repeat_dom_sf"/>
</dbReference>
<evidence type="ECO:0000256" key="6">
    <source>
        <dbReference type="ARBA" id="ARBA00022574"/>
    </source>
</evidence>
<evidence type="ECO:0000256" key="1">
    <source>
        <dbReference type="ARBA" id="ARBA00004123"/>
    </source>
</evidence>
<evidence type="ECO:0000256" key="5">
    <source>
        <dbReference type="ARBA" id="ARBA00022490"/>
    </source>
</evidence>
<evidence type="ECO:0000256" key="10">
    <source>
        <dbReference type="RuleBase" id="RU369068"/>
    </source>
</evidence>
<dbReference type="InterPro" id="IPR001680">
    <property type="entry name" value="WD40_rpt"/>
</dbReference>
<comment type="subunit">
    <text evidence="10">Part of TORC1 complex. Part of the TORC2 complex.</text>
</comment>
<dbReference type="OrthoDB" id="400at2759"/>
<dbReference type="GO" id="GO:0005737">
    <property type="term" value="C:cytoplasm"/>
    <property type="evidence" value="ECO:0007669"/>
    <property type="project" value="UniProtKB-SubCell"/>
</dbReference>
<evidence type="ECO:0000259" key="11">
    <source>
        <dbReference type="Pfam" id="PF16755"/>
    </source>
</evidence>
<accession>A0A1J1IQQ6</accession>
<comment type="subcellular location">
    <subcellularLocation>
        <location evidence="2 10">Cytoplasm</location>
    </subcellularLocation>
    <subcellularLocation>
        <location evidence="1">Nucleus</location>
    </subcellularLocation>
</comment>
<evidence type="ECO:0000256" key="7">
    <source>
        <dbReference type="ARBA" id="ARBA00022737"/>
    </source>
</evidence>
<dbReference type="FunFam" id="2.130.10.10:FF:000505">
    <property type="entry name" value="Blast:Protein LST8 homolog"/>
    <property type="match status" value="1"/>
</dbReference>